<feature type="transmembrane region" description="Helical" evidence="8">
    <location>
        <begin position="104"/>
        <end position="122"/>
    </location>
</feature>
<keyword evidence="5 8" id="KW-1133">Transmembrane helix</keyword>
<dbReference type="InterPro" id="IPR003961">
    <property type="entry name" value="FN3_dom"/>
</dbReference>
<dbReference type="CDD" id="cd00063">
    <property type="entry name" value="FN3"/>
    <property type="match status" value="1"/>
</dbReference>
<keyword evidence="2" id="KW-1003">Cell membrane</keyword>
<dbReference type="OrthoDB" id="261433at2759"/>
<feature type="transmembrane region" description="Helical" evidence="8">
    <location>
        <begin position="31"/>
        <end position="50"/>
    </location>
</feature>
<dbReference type="Pfam" id="PF12534">
    <property type="entry name" value="Pannexin_like"/>
    <property type="match status" value="1"/>
</dbReference>
<dbReference type="InterPro" id="IPR013783">
    <property type="entry name" value="Ig-like_fold"/>
</dbReference>
<evidence type="ECO:0000256" key="8">
    <source>
        <dbReference type="SAM" id="Phobius"/>
    </source>
</evidence>
<evidence type="ECO:0000313" key="10">
    <source>
        <dbReference type="EMBL" id="CDW28546.1"/>
    </source>
</evidence>
<dbReference type="GO" id="GO:0005886">
    <property type="term" value="C:plasma membrane"/>
    <property type="evidence" value="ECO:0007669"/>
    <property type="project" value="UniProtKB-SubCell"/>
</dbReference>
<evidence type="ECO:0000256" key="3">
    <source>
        <dbReference type="ARBA" id="ARBA00022692"/>
    </source>
</evidence>
<evidence type="ECO:0000256" key="4">
    <source>
        <dbReference type="ARBA" id="ARBA00022737"/>
    </source>
</evidence>
<dbReference type="InterPro" id="IPR050991">
    <property type="entry name" value="ECM_Regulatory_Proteins"/>
</dbReference>
<evidence type="ECO:0000256" key="6">
    <source>
        <dbReference type="ARBA" id="ARBA00023136"/>
    </source>
</evidence>
<dbReference type="PANTHER" id="PTHR46708">
    <property type="entry name" value="TENASCIN"/>
    <property type="match status" value="1"/>
</dbReference>
<evidence type="ECO:0000256" key="5">
    <source>
        <dbReference type="ARBA" id="ARBA00022989"/>
    </source>
</evidence>
<comment type="subcellular location">
    <subcellularLocation>
        <location evidence="1">Cell membrane</location>
    </subcellularLocation>
</comment>
<accession>A0A0K2TT27</accession>
<dbReference type="InterPro" id="IPR021040">
    <property type="entry name" value="LRRC8_Pannexin-like"/>
</dbReference>
<sequence>MSSIEDVAKTWLTDPPWQKVFKHTFDVLEDYVSYILITVGTIFLSVRLLSTLGTGELNCVILGVQNGTIGQIDPYPSGGTFGLLAYASNDESCIRAVYSKFMEYMPYILLIQTLILVVVDKFSFKIPRIAQKVERFYKNIVEESLFGKDPDVSEDLTDPKTSTEVISRRRQRNEICVSLKRSKIIGRVYLGKNLVEILLDIAFLSINIVYLLSTYDDLPRTCSVLVKGADGKNGPVETDHNIFFQCRGKKMKFFILGMYVQIVLLALHGICSLGAIIWCLGFRSISNLLRKMSEDDFNVKKKKHHRHASNEIYAYRNGNDFLFLFDLLAHTCGIESTLRVLTHSDDNFYETCRPKIDTLTDLTLEEDKLKIVWRPADIEKLFKRNSVINIESYEVTIYPAETVKNTCTIPANKYDCETNDDGIYSIWFYDLSGGRTEYVVTIACMVGKSRMKGEKVVTNLSPYGPEMPRSGMVKSVSTHQAEIFWDPPKGEFTKYTLALERIDKENHEDVEIGAMWSKSNIHTLPGQILDKKISSQLSFQGPTRKIENLSFKLTSYTILGLDPGELYRIELGTKTGNVHTRQYIQDTLLTKPNSVEGMLVSNVNEESCLLSWIHSEEGHSHLKGYQITVERFSDSKVIRVLVVKRTEKIFKIIGLTPSLDYTLRIEVLCSHEKLKTESESNEAWLTTLPDSPKDFHTDSLPGTTSAVLKWEPSSNAIKYRLWIDCEDINYHFVTDMPGDRTQYNASKLPEITGTGRQYTAVIASVITSSRSNQDVTSFKTTISFVTRPLPPTNIRIFPNEKFTIFFDPSLTENVSKYKIKWKGEEGAAMEGLIESSLEGPLKFEFDYDFEINVVYKINIYALLIQGYEDDDIYESKELHEKLILKDESQIFSLYRAEEES</sequence>
<keyword evidence="4" id="KW-0677">Repeat</keyword>
<dbReference type="Gene3D" id="2.60.40.10">
    <property type="entry name" value="Immunoglobulins"/>
    <property type="match status" value="2"/>
</dbReference>
<keyword evidence="3 8" id="KW-0812">Transmembrane</keyword>
<dbReference type="AlphaFoldDB" id="A0A0K2TT27"/>
<protein>
    <recommendedName>
        <fullName evidence="9">Fibronectin type-III domain-containing protein</fullName>
    </recommendedName>
</protein>
<evidence type="ECO:0000256" key="1">
    <source>
        <dbReference type="ARBA" id="ARBA00004236"/>
    </source>
</evidence>
<evidence type="ECO:0000256" key="2">
    <source>
        <dbReference type="ARBA" id="ARBA00022475"/>
    </source>
</evidence>
<dbReference type="SUPFAM" id="SSF49265">
    <property type="entry name" value="Fibronectin type III"/>
    <property type="match status" value="1"/>
</dbReference>
<name>A0A0K2TT27_LEPSM</name>
<evidence type="ECO:0000259" key="9">
    <source>
        <dbReference type="PROSITE" id="PS50853"/>
    </source>
</evidence>
<keyword evidence="7" id="KW-1015">Disulfide bond</keyword>
<feature type="domain" description="Fibronectin type-III" evidence="9">
    <location>
        <begin position="591"/>
        <end position="690"/>
    </location>
</feature>
<feature type="transmembrane region" description="Helical" evidence="8">
    <location>
        <begin position="258"/>
        <end position="282"/>
    </location>
</feature>
<reference evidence="10" key="1">
    <citation type="submission" date="2014-05" db="EMBL/GenBank/DDBJ databases">
        <authorList>
            <person name="Chronopoulou M."/>
        </authorList>
    </citation>
    <scope>NUCLEOTIDE SEQUENCE</scope>
    <source>
        <tissue evidence="10">Whole organism</tissue>
    </source>
</reference>
<organism evidence="10">
    <name type="scientific">Lepeophtheirus salmonis</name>
    <name type="common">Salmon louse</name>
    <name type="synonym">Caligus salmonis</name>
    <dbReference type="NCBI Taxonomy" id="72036"/>
    <lineage>
        <taxon>Eukaryota</taxon>
        <taxon>Metazoa</taxon>
        <taxon>Ecdysozoa</taxon>
        <taxon>Arthropoda</taxon>
        <taxon>Crustacea</taxon>
        <taxon>Multicrustacea</taxon>
        <taxon>Hexanauplia</taxon>
        <taxon>Copepoda</taxon>
        <taxon>Siphonostomatoida</taxon>
        <taxon>Caligidae</taxon>
        <taxon>Lepeophtheirus</taxon>
    </lineage>
</organism>
<dbReference type="PROSITE" id="PS50853">
    <property type="entry name" value="FN3"/>
    <property type="match status" value="1"/>
</dbReference>
<dbReference type="SMART" id="SM00060">
    <property type="entry name" value="FN3"/>
    <property type="match status" value="4"/>
</dbReference>
<dbReference type="InterPro" id="IPR036116">
    <property type="entry name" value="FN3_sf"/>
</dbReference>
<dbReference type="PANTHER" id="PTHR46708:SF2">
    <property type="entry name" value="FIBRONECTIN TYPE-III DOMAIN-CONTAINING PROTEIN"/>
    <property type="match status" value="1"/>
</dbReference>
<dbReference type="Pfam" id="PF00041">
    <property type="entry name" value="fn3"/>
    <property type="match status" value="1"/>
</dbReference>
<keyword evidence="6 8" id="KW-0472">Membrane</keyword>
<evidence type="ECO:0000256" key="7">
    <source>
        <dbReference type="ARBA" id="ARBA00023157"/>
    </source>
</evidence>
<proteinExistence type="predicted"/>
<dbReference type="EMBL" id="HACA01011185">
    <property type="protein sequence ID" value="CDW28546.1"/>
    <property type="molecule type" value="Transcribed_RNA"/>
</dbReference>